<accession>A0AAV0AF99</accession>
<keyword evidence="2" id="KW-1185">Reference proteome</keyword>
<dbReference type="Proteomes" id="UP001153365">
    <property type="component" value="Unassembled WGS sequence"/>
</dbReference>
<name>A0AAV0AF99_PHAPC</name>
<gene>
    <name evidence="1" type="ORF">PPACK8108_LOCUS1138</name>
</gene>
<dbReference type="AlphaFoldDB" id="A0AAV0AF99"/>
<evidence type="ECO:0000313" key="2">
    <source>
        <dbReference type="Proteomes" id="UP001153365"/>
    </source>
</evidence>
<sequence>MVEENVCVKFISDEKVNGMKLFRDFGNNWLLTDCTEQYGRFRFKTKREKEDAFGNPTSHWDVPPGIKWKNPDDIWNQLVMWPSEDERKELFQVMQLEGFTKCIGFVNGTTIPLNQKPALNGNVYFDC</sequence>
<organism evidence="1 2">
    <name type="scientific">Phakopsora pachyrhizi</name>
    <name type="common">Asian soybean rust disease fungus</name>
    <dbReference type="NCBI Taxonomy" id="170000"/>
    <lineage>
        <taxon>Eukaryota</taxon>
        <taxon>Fungi</taxon>
        <taxon>Dikarya</taxon>
        <taxon>Basidiomycota</taxon>
        <taxon>Pucciniomycotina</taxon>
        <taxon>Pucciniomycetes</taxon>
        <taxon>Pucciniales</taxon>
        <taxon>Phakopsoraceae</taxon>
        <taxon>Phakopsora</taxon>
    </lineage>
</organism>
<evidence type="ECO:0000313" key="1">
    <source>
        <dbReference type="EMBL" id="CAH7666787.1"/>
    </source>
</evidence>
<proteinExistence type="predicted"/>
<reference evidence="1" key="1">
    <citation type="submission" date="2022-06" db="EMBL/GenBank/DDBJ databases">
        <authorList>
            <consortium name="SYNGENTA / RWTH Aachen University"/>
        </authorList>
    </citation>
    <scope>NUCLEOTIDE SEQUENCE</scope>
</reference>
<dbReference type="EMBL" id="CALTRL010000149">
    <property type="protein sequence ID" value="CAH7666787.1"/>
    <property type="molecule type" value="Genomic_DNA"/>
</dbReference>
<comment type="caution">
    <text evidence="1">The sequence shown here is derived from an EMBL/GenBank/DDBJ whole genome shotgun (WGS) entry which is preliminary data.</text>
</comment>
<protein>
    <submittedName>
        <fullName evidence="1">Uncharacterized protein</fullName>
    </submittedName>
</protein>